<protein>
    <submittedName>
        <fullName evidence="2">Uncharacterized protein</fullName>
    </submittedName>
</protein>
<dbReference type="Proteomes" id="UP000828390">
    <property type="component" value="Unassembled WGS sequence"/>
</dbReference>
<feature type="compositionally biased region" description="Polar residues" evidence="1">
    <location>
        <begin position="21"/>
        <end position="36"/>
    </location>
</feature>
<gene>
    <name evidence="2" type="ORF">DPMN_167010</name>
</gene>
<name>A0A9D4F0L4_DREPO</name>
<accession>A0A9D4F0L4</accession>
<evidence type="ECO:0000313" key="3">
    <source>
        <dbReference type="Proteomes" id="UP000828390"/>
    </source>
</evidence>
<dbReference type="EMBL" id="JAIWYP010000008">
    <property type="protein sequence ID" value="KAH3788848.1"/>
    <property type="molecule type" value="Genomic_DNA"/>
</dbReference>
<proteinExistence type="predicted"/>
<evidence type="ECO:0000313" key="2">
    <source>
        <dbReference type="EMBL" id="KAH3788848.1"/>
    </source>
</evidence>
<feature type="region of interest" description="Disordered" evidence="1">
    <location>
        <begin position="17"/>
        <end position="54"/>
    </location>
</feature>
<dbReference type="AlphaFoldDB" id="A0A9D4F0L4"/>
<comment type="caution">
    <text evidence="2">The sequence shown here is derived from an EMBL/GenBank/DDBJ whole genome shotgun (WGS) entry which is preliminary data.</text>
</comment>
<evidence type="ECO:0000256" key="1">
    <source>
        <dbReference type="SAM" id="MobiDB-lite"/>
    </source>
</evidence>
<organism evidence="2 3">
    <name type="scientific">Dreissena polymorpha</name>
    <name type="common">Zebra mussel</name>
    <name type="synonym">Mytilus polymorpha</name>
    <dbReference type="NCBI Taxonomy" id="45954"/>
    <lineage>
        <taxon>Eukaryota</taxon>
        <taxon>Metazoa</taxon>
        <taxon>Spiralia</taxon>
        <taxon>Lophotrochozoa</taxon>
        <taxon>Mollusca</taxon>
        <taxon>Bivalvia</taxon>
        <taxon>Autobranchia</taxon>
        <taxon>Heteroconchia</taxon>
        <taxon>Euheterodonta</taxon>
        <taxon>Imparidentia</taxon>
        <taxon>Neoheterodontei</taxon>
        <taxon>Myida</taxon>
        <taxon>Dreissenoidea</taxon>
        <taxon>Dreissenidae</taxon>
        <taxon>Dreissena</taxon>
    </lineage>
</organism>
<reference evidence="2" key="2">
    <citation type="submission" date="2020-11" db="EMBL/GenBank/DDBJ databases">
        <authorList>
            <person name="McCartney M.A."/>
            <person name="Auch B."/>
            <person name="Kono T."/>
            <person name="Mallez S."/>
            <person name="Becker A."/>
            <person name="Gohl D.M."/>
            <person name="Silverstein K.A.T."/>
            <person name="Koren S."/>
            <person name="Bechman K.B."/>
            <person name="Herman A."/>
            <person name="Abrahante J.E."/>
            <person name="Garbe J."/>
        </authorList>
    </citation>
    <scope>NUCLEOTIDE SEQUENCE</scope>
    <source>
        <strain evidence="2">Duluth1</strain>
        <tissue evidence="2">Whole animal</tissue>
    </source>
</reference>
<reference evidence="2" key="1">
    <citation type="journal article" date="2019" name="bioRxiv">
        <title>The Genome of the Zebra Mussel, Dreissena polymorpha: A Resource for Invasive Species Research.</title>
        <authorList>
            <person name="McCartney M.A."/>
            <person name="Auch B."/>
            <person name="Kono T."/>
            <person name="Mallez S."/>
            <person name="Zhang Y."/>
            <person name="Obille A."/>
            <person name="Becker A."/>
            <person name="Abrahante J.E."/>
            <person name="Garbe J."/>
            <person name="Badalamenti J.P."/>
            <person name="Herman A."/>
            <person name="Mangelson H."/>
            <person name="Liachko I."/>
            <person name="Sullivan S."/>
            <person name="Sone E.D."/>
            <person name="Koren S."/>
            <person name="Silverstein K.A.T."/>
            <person name="Beckman K.B."/>
            <person name="Gohl D.M."/>
        </authorList>
    </citation>
    <scope>NUCLEOTIDE SEQUENCE</scope>
    <source>
        <strain evidence="2">Duluth1</strain>
        <tissue evidence="2">Whole animal</tissue>
    </source>
</reference>
<sequence>MESSVNNTTAVEIKEVKSRHAVTSSACARPNRTGSTTRHRRQSVRSRQINRQTGTVMLTDTMLLDFLKQRDETGSTTDS</sequence>
<keyword evidence="3" id="KW-1185">Reference proteome</keyword>
<feature type="compositionally biased region" description="Polar residues" evidence="1">
    <location>
        <begin position="45"/>
        <end position="54"/>
    </location>
</feature>